<evidence type="ECO:0000256" key="3">
    <source>
        <dbReference type="ARBA" id="ARBA00022801"/>
    </source>
</evidence>
<dbReference type="InterPro" id="IPR003653">
    <property type="entry name" value="Peptidase_C48_C"/>
</dbReference>
<dbReference type="PROSITE" id="PS50600">
    <property type="entry name" value="ULP_PROTEASE"/>
    <property type="match status" value="1"/>
</dbReference>
<comment type="similarity">
    <text evidence="1">Belongs to the peptidase C48 family.</text>
</comment>
<sequence length="193" mass="22460">DRYDLSADDLKNLIQPNYELNDTILNAHLYLTAKLVQNTILFDSVGTHAFIQRGFAAKDIILSHNEWFKNNIVLFPIHHHQHWLMYIIDIQNKFIVEFDSALSNTFPKTKYIQSILKLLDVQHYLSFGRKIDFKQWSIARPKCFGQQDDTSSCGVHCALFARSYCTATRYPPITRKVIVQYRNLIAMDLIAHA</sequence>
<evidence type="ECO:0000313" key="5">
    <source>
        <dbReference type="EMBL" id="CAF4628115.1"/>
    </source>
</evidence>
<gene>
    <name evidence="5" type="ORF">SRO942_LOCUS49760</name>
</gene>
<dbReference type="Pfam" id="PF02902">
    <property type="entry name" value="Peptidase_C48"/>
    <property type="match status" value="1"/>
</dbReference>
<comment type="caution">
    <text evidence="5">The sequence shown here is derived from an EMBL/GenBank/DDBJ whole genome shotgun (WGS) entry which is preliminary data.</text>
</comment>
<dbReference type="OrthoDB" id="9592245at2759"/>
<dbReference type="GO" id="GO:0006508">
    <property type="term" value="P:proteolysis"/>
    <property type="evidence" value="ECO:0007669"/>
    <property type="project" value="UniProtKB-KW"/>
</dbReference>
<proteinExistence type="inferred from homology"/>
<organism evidence="5 6">
    <name type="scientific">Didymodactylos carnosus</name>
    <dbReference type="NCBI Taxonomy" id="1234261"/>
    <lineage>
        <taxon>Eukaryota</taxon>
        <taxon>Metazoa</taxon>
        <taxon>Spiralia</taxon>
        <taxon>Gnathifera</taxon>
        <taxon>Rotifera</taxon>
        <taxon>Eurotatoria</taxon>
        <taxon>Bdelloidea</taxon>
        <taxon>Philodinida</taxon>
        <taxon>Philodinidae</taxon>
        <taxon>Didymodactylos</taxon>
    </lineage>
</organism>
<name>A0A8S2ZRJ6_9BILA</name>
<keyword evidence="2" id="KW-0645">Protease</keyword>
<dbReference type="Gene3D" id="3.40.395.10">
    <property type="entry name" value="Adenoviral Proteinase, Chain A"/>
    <property type="match status" value="1"/>
</dbReference>
<dbReference type="GO" id="GO:0008234">
    <property type="term" value="F:cysteine-type peptidase activity"/>
    <property type="evidence" value="ECO:0007669"/>
    <property type="project" value="InterPro"/>
</dbReference>
<feature type="domain" description="Ubiquitin-like protease family profile" evidence="4">
    <location>
        <begin position="3"/>
        <end position="164"/>
    </location>
</feature>
<protein>
    <recommendedName>
        <fullName evidence="4">Ubiquitin-like protease family profile domain-containing protein</fullName>
    </recommendedName>
</protein>
<keyword evidence="3" id="KW-0378">Hydrolase</keyword>
<dbReference type="AlphaFoldDB" id="A0A8S2ZRJ6"/>
<evidence type="ECO:0000256" key="2">
    <source>
        <dbReference type="ARBA" id="ARBA00022670"/>
    </source>
</evidence>
<feature type="non-terminal residue" evidence="5">
    <location>
        <position position="1"/>
    </location>
</feature>
<evidence type="ECO:0000313" key="6">
    <source>
        <dbReference type="Proteomes" id="UP000681722"/>
    </source>
</evidence>
<dbReference type="InterPro" id="IPR038765">
    <property type="entry name" value="Papain-like_cys_pep_sf"/>
</dbReference>
<evidence type="ECO:0000259" key="4">
    <source>
        <dbReference type="PROSITE" id="PS50600"/>
    </source>
</evidence>
<dbReference type="Proteomes" id="UP000681722">
    <property type="component" value="Unassembled WGS sequence"/>
</dbReference>
<evidence type="ECO:0000256" key="1">
    <source>
        <dbReference type="ARBA" id="ARBA00005234"/>
    </source>
</evidence>
<accession>A0A8S2ZRJ6</accession>
<dbReference type="EMBL" id="CAJOBC010135743">
    <property type="protein sequence ID" value="CAF4628115.1"/>
    <property type="molecule type" value="Genomic_DNA"/>
</dbReference>
<reference evidence="5" key="1">
    <citation type="submission" date="2021-02" db="EMBL/GenBank/DDBJ databases">
        <authorList>
            <person name="Nowell W R."/>
        </authorList>
    </citation>
    <scope>NUCLEOTIDE SEQUENCE</scope>
</reference>
<dbReference type="SUPFAM" id="SSF54001">
    <property type="entry name" value="Cysteine proteinases"/>
    <property type="match status" value="1"/>
</dbReference>